<dbReference type="PROSITE" id="PS00018">
    <property type="entry name" value="EF_HAND_1"/>
    <property type="match status" value="1"/>
</dbReference>
<evidence type="ECO:0000313" key="1">
    <source>
        <dbReference type="EMBL" id="CAF2943798.1"/>
    </source>
</evidence>
<name>A0A7R8H9M8_LEPSM</name>
<dbReference type="InterPro" id="IPR018247">
    <property type="entry name" value="EF_Hand_1_Ca_BS"/>
</dbReference>
<sequence>MDIYYLVMYNYSMRLIWQRLTYKERKLFARVGIFSVLFALIILQFTTTVSGSNYEGSLRPGPRINRRGFKSSLLSTARGFGKRAEYIKPSEPEPEYEDKNVKLFNLFLKNLDNNKDGSISPEEINQVYPPPRYIYDYPNHYA</sequence>
<dbReference type="EMBL" id="HG994584">
    <property type="protein sequence ID" value="CAF2943798.1"/>
    <property type="molecule type" value="Genomic_DNA"/>
</dbReference>
<gene>
    <name evidence="1" type="ORF">LSAA_10515</name>
</gene>
<reference evidence="1" key="1">
    <citation type="submission" date="2021-02" db="EMBL/GenBank/DDBJ databases">
        <authorList>
            <person name="Bekaert M."/>
        </authorList>
    </citation>
    <scope>NUCLEOTIDE SEQUENCE</scope>
    <source>
        <strain evidence="1">IoA-00</strain>
    </source>
</reference>
<dbReference type="Proteomes" id="UP000675881">
    <property type="component" value="Chromosome 5"/>
</dbReference>
<evidence type="ECO:0000313" key="2">
    <source>
        <dbReference type="Proteomes" id="UP000675881"/>
    </source>
</evidence>
<proteinExistence type="predicted"/>
<organism evidence="1 2">
    <name type="scientific">Lepeophtheirus salmonis</name>
    <name type="common">Salmon louse</name>
    <name type="synonym">Caligus salmonis</name>
    <dbReference type="NCBI Taxonomy" id="72036"/>
    <lineage>
        <taxon>Eukaryota</taxon>
        <taxon>Metazoa</taxon>
        <taxon>Ecdysozoa</taxon>
        <taxon>Arthropoda</taxon>
        <taxon>Crustacea</taxon>
        <taxon>Multicrustacea</taxon>
        <taxon>Hexanauplia</taxon>
        <taxon>Copepoda</taxon>
        <taxon>Siphonostomatoida</taxon>
        <taxon>Caligidae</taxon>
        <taxon>Lepeophtheirus</taxon>
    </lineage>
</organism>
<keyword evidence="2" id="KW-1185">Reference proteome</keyword>
<accession>A0A7R8H9M8</accession>
<dbReference type="AlphaFoldDB" id="A0A7R8H9M8"/>
<protein>
    <submittedName>
        <fullName evidence="1">(salmon louse) hypothetical protein</fullName>
    </submittedName>
</protein>